<reference evidence="1" key="1">
    <citation type="journal article" date="2019" name="Sci. Rep.">
        <title>Draft genome of Tanacetum cinerariifolium, the natural source of mosquito coil.</title>
        <authorList>
            <person name="Yamashiro T."/>
            <person name="Shiraishi A."/>
            <person name="Satake H."/>
            <person name="Nakayama K."/>
        </authorList>
    </citation>
    <scope>NUCLEOTIDE SEQUENCE</scope>
</reference>
<feature type="non-terminal residue" evidence="1">
    <location>
        <position position="1"/>
    </location>
</feature>
<organism evidence="1">
    <name type="scientific">Tanacetum cinerariifolium</name>
    <name type="common">Dalmatian daisy</name>
    <name type="synonym">Chrysanthemum cinerariifolium</name>
    <dbReference type="NCBI Taxonomy" id="118510"/>
    <lineage>
        <taxon>Eukaryota</taxon>
        <taxon>Viridiplantae</taxon>
        <taxon>Streptophyta</taxon>
        <taxon>Embryophyta</taxon>
        <taxon>Tracheophyta</taxon>
        <taxon>Spermatophyta</taxon>
        <taxon>Magnoliopsida</taxon>
        <taxon>eudicotyledons</taxon>
        <taxon>Gunneridae</taxon>
        <taxon>Pentapetalae</taxon>
        <taxon>asterids</taxon>
        <taxon>campanulids</taxon>
        <taxon>Asterales</taxon>
        <taxon>Asteraceae</taxon>
        <taxon>Asteroideae</taxon>
        <taxon>Anthemideae</taxon>
        <taxon>Anthemidinae</taxon>
        <taxon>Tanacetum</taxon>
    </lineage>
</organism>
<protein>
    <submittedName>
        <fullName evidence="1">Uncharacterized protein</fullName>
    </submittedName>
</protein>
<name>A0A699HL27_TANCI</name>
<proteinExistence type="predicted"/>
<evidence type="ECO:0000313" key="1">
    <source>
        <dbReference type="EMBL" id="GEY48319.1"/>
    </source>
</evidence>
<dbReference type="AlphaFoldDB" id="A0A699HL27"/>
<dbReference type="EMBL" id="BKCJ010182325">
    <property type="protein sequence ID" value="GEY48319.1"/>
    <property type="molecule type" value="Genomic_DNA"/>
</dbReference>
<sequence length="256" mass="28021">EAVYEEWDDNMERATTTAASLDATQDSGNILKTQSTAMPNVPFSQGISIGGSPRCQETMRGSIAHTRSERVPTPPYNSPLPSVNTLGSDESSISLQELTALCTTLSYRVIALETDLRQTKKLGVLSAAKVLADAAKKKVNTYTRRRRAVSTGSEGVSTASRIFSTANVVQEGVKDKEQEAKFNAKQEELLANETAKDEANPSVTDVDWDDVQAQIQADEEPAQKMLEEERESLSMAKRAKLLVELIDKRKNLQASQ</sequence>
<accession>A0A699HL27</accession>
<gene>
    <name evidence="1" type="ORF">Tci_420293</name>
</gene>
<comment type="caution">
    <text evidence="1">The sequence shown here is derived from an EMBL/GenBank/DDBJ whole genome shotgun (WGS) entry which is preliminary data.</text>
</comment>